<feature type="compositionally biased region" description="Polar residues" evidence="2">
    <location>
        <begin position="335"/>
        <end position="345"/>
    </location>
</feature>
<feature type="compositionally biased region" description="Polar residues" evidence="2">
    <location>
        <begin position="1371"/>
        <end position="1381"/>
    </location>
</feature>
<feature type="compositionally biased region" description="Polar residues" evidence="2">
    <location>
        <begin position="254"/>
        <end position="266"/>
    </location>
</feature>
<dbReference type="PANTHER" id="PTHR28190:SF1">
    <property type="entry name" value="NUCLEAR MIGRATION PROTEIN NUM1"/>
    <property type="match status" value="1"/>
</dbReference>
<accession>A0A1X2IRN8</accession>
<dbReference type="GO" id="GO:0005543">
    <property type="term" value="F:phospholipid binding"/>
    <property type="evidence" value="ECO:0007669"/>
    <property type="project" value="InterPro"/>
</dbReference>
<feature type="domain" description="Pleckstrin homology" evidence="3">
    <location>
        <begin position="1157"/>
        <end position="1270"/>
    </location>
</feature>
<protein>
    <recommendedName>
        <fullName evidence="3">Pleckstrin homology domain-containing protein</fullName>
    </recommendedName>
</protein>
<dbReference type="GO" id="GO:0032065">
    <property type="term" value="P:maintenance of protein location in cell cortex"/>
    <property type="evidence" value="ECO:0007669"/>
    <property type="project" value="InterPro"/>
</dbReference>
<reference evidence="4 5" key="1">
    <citation type="submission" date="2016-07" db="EMBL/GenBank/DDBJ databases">
        <title>Pervasive Adenine N6-methylation of Active Genes in Fungi.</title>
        <authorList>
            <consortium name="DOE Joint Genome Institute"/>
            <person name="Mondo S.J."/>
            <person name="Dannebaum R.O."/>
            <person name="Kuo R.C."/>
            <person name="Labutti K."/>
            <person name="Haridas S."/>
            <person name="Kuo A."/>
            <person name="Salamov A."/>
            <person name="Ahrendt S.R."/>
            <person name="Lipzen A."/>
            <person name="Sullivan W."/>
            <person name="Andreopoulos W.B."/>
            <person name="Clum A."/>
            <person name="Lindquist E."/>
            <person name="Daum C."/>
            <person name="Ramamoorthy G.K."/>
            <person name="Gryganskyi A."/>
            <person name="Culley D."/>
            <person name="Magnuson J.K."/>
            <person name="James T.Y."/>
            <person name="O'Malley M.A."/>
            <person name="Stajich J.E."/>
            <person name="Spatafora J.W."/>
            <person name="Visel A."/>
            <person name="Grigoriev I.V."/>
        </authorList>
    </citation>
    <scope>NUCLEOTIDE SEQUENCE [LARGE SCALE GENOMIC DNA]</scope>
    <source>
        <strain evidence="4 5">NRRL 1336</strain>
    </source>
</reference>
<evidence type="ECO:0000313" key="4">
    <source>
        <dbReference type="EMBL" id="ORZ21200.1"/>
    </source>
</evidence>
<feature type="coiled-coil region" evidence="1">
    <location>
        <begin position="60"/>
        <end position="171"/>
    </location>
</feature>
<proteinExistence type="predicted"/>
<evidence type="ECO:0000313" key="5">
    <source>
        <dbReference type="Proteomes" id="UP000193560"/>
    </source>
</evidence>
<feature type="region of interest" description="Disordered" evidence="2">
    <location>
        <begin position="1319"/>
        <end position="1381"/>
    </location>
</feature>
<feature type="region of interest" description="Disordered" evidence="2">
    <location>
        <begin position="329"/>
        <end position="389"/>
    </location>
</feature>
<dbReference type="GO" id="GO:0015631">
    <property type="term" value="F:tubulin binding"/>
    <property type="evidence" value="ECO:0007669"/>
    <property type="project" value="TreeGrafter"/>
</dbReference>
<feature type="region of interest" description="Disordered" evidence="2">
    <location>
        <begin position="788"/>
        <end position="813"/>
    </location>
</feature>
<feature type="compositionally biased region" description="Low complexity" evidence="2">
    <location>
        <begin position="669"/>
        <end position="687"/>
    </location>
</feature>
<dbReference type="Pfam" id="PF12814">
    <property type="entry name" value="Mcp5_PH"/>
    <property type="match status" value="1"/>
</dbReference>
<feature type="region of interest" description="Disordered" evidence="2">
    <location>
        <begin position="1101"/>
        <end position="1153"/>
    </location>
</feature>
<feature type="compositionally biased region" description="Basic and acidic residues" evidence="2">
    <location>
        <begin position="1321"/>
        <end position="1337"/>
    </location>
</feature>
<sequence>MNQNGRLQGTPKEVPVSQVSDDRDSNPQPMEPSTKGTANNIRHSQMAFANDIAQGLITEVRKLQTTIQDKDRLIKDLEINMADAEKQKELVQRHLRQKTISEEKLKEDNWNLEVTNQDLETTQSELNQTIARLNGEHKKCLQDLRTSLEQMEITKAQQEKATATMDALKARYDHEQQLLRRNNGILHRDMVQLKKQLEVAHTDLKICRSKLAIKATVDSNTITTNMDHQQSRGIKDGGYQNDESYSTLDDDATTKSNLTNNASGLATTSQQRALEIDTLKQSLGHAHRMISSLRNNLQKEKVEKIEFKKLLMDTQESMDQLQKNVANHDAIHTGRGQSKKNTGPNRTKVVRKRGAVARKTLASAKPTLGFPGDDRQELPAIDSALGGDDDVNNNGLQIRLDQDDFLSCDDDTTADDSSSVDETNNVDGDSGEENDCHQLDLSYSGQGQSLDMELKLGGFDAPFKSLSSELGESFTKRECVDKGVNTNSNFGHMSSSTWQQPATTNSPARVKPRNGTSDGCGDVGSGDKSSENTHDIDHSNGASVSEEHSTSTTPVCCSLSSTRTSLNLELSDSLNSPIPASTTVNQPLQRHQRQMDPKPQLMNTDNQNSEISQQEGMVTPLPGSPISSQQILYPTTPLVKETTEYLATNNEFDPQGTIPIVENPAMNTNPSENKSDSSASANNQADNNSQAAAITIEQIPSDSDFDSELVYDAKQQFPKASPRTSIISSNSAAVDPSHDEGLQYSLTPTPAQHDDFTLPLADKLDNALPPVNSAEITTDRQAILVTGGSDKHSNLESAVTGTTEDDDDSHQTSTLLTKTDSLNTAMDNDTETELLGGTIHVKNYQPTLEISNMMSREEAEALIKAGVAEALEKERVDAAARQQQDLSNNFVTMAEAEIMARDRVEAALKKERDRTSAMLTKTQVDTMARAYAEQVILETDGKEMSHELAPTASSFLTKVKTTTSTQDGSSSISRTSAQQRTSHIQMAPSPQPSTSTASTATTSSTSSRRSILSGLMKLQPSISTPAKTMRLRPSASTSSLRKTITSSSSSSSSSKPPHAQRQISNNALHHRYKTTADQHLQPPPASVPSYGTVRITETSMYPRKPSSAHQPEHLRKSSLHSLSSNMSKKGNLAPPSSSSAFLMGGGDQSQHHSSAELISAITQTMIGEWMWKHTRKHMGGGISENKHKRFFWVHPYTRTLYWGNNEPGVDADEARAKSAFIESVSSIPSTDSMGASPLSLLIKTAKRDLKLTAQSLERHELWRTSLSYLLVPPGEDYSVMDDVIQVDAFHDTDTATLATTTGTGSTQTLPIAATNTVLHDSPAENDTHGEATAKDESTSPIVQQGPSDNIDNLDSTTTDSASNKSGEHDVNASTNAGTKDG</sequence>
<comment type="caution">
    <text evidence="4">The sequence shown here is derived from an EMBL/GenBank/DDBJ whole genome shotgun (WGS) entry which is preliminary data.</text>
</comment>
<feature type="region of interest" description="Disordered" evidence="2">
    <location>
        <begin position="960"/>
        <end position="1062"/>
    </location>
</feature>
<feature type="region of interest" description="Disordered" evidence="2">
    <location>
        <begin position="1"/>
        <end position="38"/>
    </location>
</feature>
<keyword evidence="1" id="KW-0175">Coiled coil</keyword>
<evidence type="ECO:0000256" key="2">
    <source>
        <dbReference type="SAM" id="MobiDB-lite"/>
    </source>
</evidence>
<evidence type="ECO:0000256" key="1">
    <source>
        <dbReference type="SAM" id="Coils"/>
    </source>
</evidence>
<feature type="compositionally biased region" description="Polar residues" evidence="2">
    <location>
        <begin position="1338"/>
        <end position="1364"/>
    </location>
</feature>
<feature type="compositionally biased region" description="Polar residues" evidence="2">
    <location>
        <begin position="578"/>
        <end position="589"/>
    </location>
</feature>
<dbReference type="GO" id="GO:0005739">
    <property type="term" value="C:mitochondrion"/>
    <property type="evidence" value="ECO:0007669"/>
    <property type="project" value="TreeGrafter"/>
</dbReference>
<dbReference type="InterPro" id="IPR053005">
    <property type="entry name" value="Nuclear_Pos-Cytoskel_Interact"/>
</dbReference>
<feature type="region of interest" description="Disordered" evidence="2">
    <location>
        <begin position="650"/>
        <end position="687"/>
    </location>
</feature>
<dbReference type="EMBL" id="MCGE01000005">
    <property type="protein sequence ID" value="ORZ21200.1"/>
    <property type="molecule type" value="Genomic_DNA"/>
</dbReference>
<feature type="compositionally biased region" description="Low complexity" evidence="2">
    <location>
        <begin position="1119"/>
        <end position="1129"/>
    </location>
</feature>
<keyword evidence="5" id="KW-1185">Reference proteome</keyword>
<feature type="region of interest" description="Disordered" evidence="2">
    <location>
        <begin position="227"/>
        <end position="266"/>
    </location>
</feature>
<feature type="compositionally biased region" description="Polar residues" evidence="2">
    <location>
        <begin position="490"/>
        <end position="507"/>
    </location>
</feature>
<feature type="region of interest" description="Disordered" evidence="2">
    <location>
        <begin position="571"/>
        <end position="590"/>
    </location>
</feature>
<feature type="region of interest" description="Disordered" evidence="2">
    <location>
        <begin position="490"/>
        <end position="558"/>
    </location>
</feature>
<dbReference type="SUPFAM" id="SSF50729">
    <property type="entry name" value="PH domain-like"/>
    <property type="match status" value="1"/>
</dbReference>
<gene>
    <name evidence="4" type="ORF">BCR42DRAFT_448069</name>
</gene>
<organism evidence="4 5">
    <name type="scientific">Absidia repens</name>
    <dbReference type="NCBI Taxonomy" id="90262"/>
    <lineage>
        <taxon>Eukaryota</taxon>
        <taxon>Fungi</taxon>
        <taxon>Fungi incertae sedis</taxon>
        <taxon>Mucoromycota</taxon>
        <taxon>Mucoromycotina</taxon>
        <taxon>Mucoromycetes</taxon>
        <taxon>Mucorales</taxon>
        <taxon>Cunninghamellaceae</taxon>
        <taxon>Absidia</taxon>
    </lineage>
</organism>
<dbReference type="STRING" id="90262.A0A1X2IRN8"/>
<dbReference type="GO" id="GO:0005938">
    <property type="term" value="C:cell cortex"/>
    <property type="evidence" value="ECO:0007669"/>
    <property type="project" value="InterPro"/>
</dbReference>
<dbReference type="PANTHER" id="PTHR28190">
    <property type="entry name" value="NUCLEAR MIGRATION PROTEIN NUM1"/>
    <property type="match status" value="1"/>
</dbReference>
<feature type="compositionally biased region" description="Basic and acidic residues" evidence="2">
    <location>
        <begin position="528"/>
        <end position="538"/>
    </location>
</feature>
<feature type="compositionally biased region" description="Low complexity" evidence="2">
    <location>
        <begin position="993"/>
        <end position="1010"/>
    </location>
</feature>
<dbReference type="OrthoDB" id="2149224at2759"/>
<evidence type="ECO:0000259" key="3">
    <source>
        <dbReference type="Pfam" id="PF12814"/>
    </source>
</evidence>
<dbReference type="InterPro" id="IPR024774">
    <property type="entry name" value="PH_dom-Mcp5-type"/>
</dbReference>
<dbReference type="Proteomes" id="UP000193560">
    <property type="component" value="Unassembled WGS sequence"/>
</dbReference>
<name>A0A1X2IRN8_9FUNG</name>
<feature type="compositionally biased region" description="Polar residues" evidence="2">
    <location>
        <begin position="960"/>
        <end position="984"/>
    </location>
</feature>
<feature type="region of interest" description="Disordered" evidence="2">
    <location>
        <begin position="407"/>
        <end position="435"/>
    </location>
</feature>
<dbReference type="GO" id="GO:0000226">
    <property type="term" value="P:microtubule cytoskeleton organization"/>
    <property type="evidence" value="ECO:0007669"/>
    <property type="project" value="TreeGrafter"/>
</dbReference>
<feature type="compositionally biased region" description="Low complexity" evidence="2">
    <location>
        <begin position="1036"/>
        <end position="1054"/>
    </location>
</feature>